<proteinExistence type="predicted"/>
<dbReference type="InParanoid" id="D8LVH2"/>
<name>D8LVH2_BLAHO</name>
<gene>
    <name evidence="1" type="ORF">GSBLH_T00000225001</name>
</gene>
<keyword evidence="2" id="KW-1185">Reference proteome</keyword>
<reference evidence="1" key="1">
    <citation type="submission" date="2010-02" db="EMBL/GenBank/DDBJ databases">
        <title>Sequencing and annotation of the Blastocystis hominis genome.</title>
        <authorList>
            <person name="Wincker P."/>
        </authorList>
    </citation>
    <scope>NUCLEOTIDE SEQUENCE</scope>
    <source>
        <strain evidence="1">Singapore isolate B</strain>
    </source>
</reference>
<dbReference type="EMBL" id="FN668638">
    <property type="protein sequence ID" value="CBK19811.2"/>
    <property type="molecule type" value="Genomic_DNA"/>
</dbReference>
<sequence>MYVSMLCRSVPFHLSALLSRCIFDFSCFLARLMRYIWFCYNARSVDESAFYYENFSSYCFQEFSNFGRCVIITLTNCLAAYLLEAVGAGLSAFLFPDLDFDTIDAFQDSLYLMAPYYFC</sequence>
<accession>D8LVH2</accession>
<dbReference type="AlphaFoldDB" id="D8LVH2"/>
<dbReference type="RefSeq" id="XP_012893859.1">
    <property type="nucleotide sequence ID" value="XM_013038405.1"/>
</dbReference>
<protein>
    <submittedName>
        <fullName evidence="1">Uncharacterized protein</fullName>
    </submittedName>
</protein>
<evidence type="ECO:0000313" key="1">
    <source>
        <dbReference type="EMBL" id="CBK19811.2"/>
    </source>
</evidence>
<dbReference type="GeneID" id="24917542"/>
<evidence type="ECO:0000313" key="2">
    <source>
        <dbReference type="Proteomes" id="UP000008312"/>
    </source>
</evidence>
<dbReference type="Proteomes" id="UP000008312">
    <property type="component" value="Unassembled WGS sequence"/>
</dbReference>
<organism evidence="1">
    <name type="scientific">Blastocystis hominis</name>
    <dbReference type="NCBI Taxonomy" id="12968"/>
    <lineage>
        <taxon>Eukaryota</taxon>
        <taxon>Sar</taxon>
        <taxon>Stramenopiles</taxon>
        <taxon>Bigyra</taxon>
        <taxon>Opalozoa</taxon>
        <taxon>Opalinata</taxon>
        <taxon>Blastocystidae</taxon>
        <taxon>Blastocystis</taxon>
    </lineage>
</organism>